<feature type="non-terminal residue" evidence="2">
    <location>
        <position position="1"/>
    </location>
</feature>
<dbReference type="InterPro" id="IPR002156">
    <property type="entry name" value="RNaseH_domain"/>
</dbReference>
<reference evidence="2 3" key="1">
    <citation type="submission" date="2019-10" db="EMBL/GenBank/DDBJ databases">
        <title>Evaluation of single-gene subtyping targets for Pseudomonas.</title>
        <authorList>
            <person name="Reichler S.J."/>
            <person name="Orsi R.H."/>
            <person name="Wiedmann M."/>
            <person name="Martin N.H."/>
            <person name="Murphy S.I."/>
        </authorList>
    </citation>
    <scope>NUCLEOTIDE SEQUENCE [LARGE SCALE GENOMIC DNA]</scope>
    <source>
        <strain evidence="2 3">FSL R10-0802</strain>
    </source>
</reference>
<protein>
    <submittedName>
        <fullName evidence="2">Reverse transcriptase-like protein</fullName>
    </submittedName>
</protein>
<dbReference type="Gene3D" id="3.30.420.10">
    <property type="entry name" value="Ribonuclease H-like superfamily/Ribonuclease H"/>
    <property type="match status" value="1"/>
</dbReference>
<dbReference type="InterPro" id="IPR036397">
    <property type="entry name" value="RNaseH_sf"/>
</dbReference>
<dbReference type="EMBL" id="WIWP01000268">
    <property type="protein sequence ID" value="MQT28933.1"/>
    <property type="molecule type" value="Genomic_DNA"/>
</dbReference>
<gene>
    <name evidence="2" type="ORF">GHN94_24435</name>
</gene>
<dbReference type="Pfam" id="PF13456">
    <property type="entry name" value="RVT_3"/>
    <property type="match status" value="1"/>
</dbReference>
<accession>A0ABW9PNC9</accession>
<keyword evidence="3" id="KW-1185">Reference proteome</keyword>
<evidence type="ECO:0000259" key="1">
    <source>
        <dbReference type="Pfam" id="PF13456"/>
    </source>
</evidence>
<comment type="caution">
    <text evidence="2">The sequence shown here is derived from an EMBL/GenBank/DDBJ whole genome shotgun (WGS) entry which is preliminary data.</text>
</comment>
<evidence type="ECO:0000313" key="2">
    <source>
        <dbReference type="EMBL" id="MQT28933.1"/>
    </source>
</evidence>
<evidence type="ECO:0000313" key="3">
    <source>
        <dbReference type="Proteomes" id="UP000713985"/>
    </source>
</evidence>
<feature type="domain" description="RNase H type-1" evidence="1">
    <location>
        <begin position="2"/>
        <end position="49"/>
    </location>
</feature>
<dbReference type="Proteomes" id="UP000713985">
    <property type="component" value="Unassembled WGS sequence"/>
</dbReference>
<sequence>SQVNGDFDAKDPKMAAYRNAVLKMSARFKGLEFHHVARDNNQAADVLARIGAKRDAVPPNIFLERLFKPSVLWEEESGNNNPEP</sequence>
<organism evidence="2 3">
    <name type="scientific">Pseudomonas helleri</name>
    <dbReference type="NCBI Taxonomy" id="1608996"/>
    <lineage>
        <taxon>Bacteria</taxon>
        <taxon>Pseudomonadati</taxon>
        <taxon>Pseudomonadota</taxon>
        <taxon>Gammaproteobacteria</taxon>
        <taxon>Pseudomonadales</taxon>
        <taxon>Pseudomonadaceae</taxon>
        <taxon>Pseudomonas</taxon>
    </lineage>
</organism>
<feature type="non-terminal residue" evidence="2">
    <location>
        <position position="84"/>
    </location>
</feature>
<name>A0ABW9PNC9_9PSED</name>
<proteinExistence type="predicted"/>